<feature type="compositionally biased region" description="Low complexity" evidence="4">
    <location>
        <begin position="530"/>
        <end position="543"/>
    </location>
</feature>
<dbReference type="PRINTS" id="PR01415">
    <property type="entry name" value="ANKYRIN"/>
</dbReference>
<evidence type="ECO:0000313" key="6">
    <source>
        <dbReference type="Proteomes" id="UP000703269"/>
    </source>
</evidence>
<evidence type="ECO:0000313" key="5">
    <source>
        <dbReference type="EMBL" id="GJE84097.1"/>
    </source>
</evidence>
<dbReference type="PANTHER" id="PTHR24171">
    <property type="entry name" value="ANKYRIN REPEAT DOMAIN-CONTAINING PROTEIN 39-RELATED"/>
    <property type="match status" value="1"/>
</dbReference>
<dbReference type="OrthoDB" id="341259at2759"/>
<evidence type="ECO:0000256" key="2">
    <source>
        <dbReference type="ARBA" id="ARBA00023043"/>
    </source>
</evidence>
<organism evidence="5 6">
    <name type="scientific">Phanerochaete sordida</name>
    <dbReference type="NCBI Taxonomy" id="48140"/>
    <lineage>
        <taxon>Eukaryota</taxon>
        <taxon>Fungi</taxon>
        <taxon>Dikarya</taxon>
        <taxon>Basidiomycota</taxon>
        <taxon>Agaricomycotina</taxon>
        <taxon>Agaricomycetes</taxon>
        <taxon>Polyporales</taxon>
        <taxon>Phanerochaetaceae</taxon>
        <taxon>Phanerochaete</taxon>
    </lineage>
</organism>
<feature type="repeat" description="ANK" evidence="3">
    <location>
        <begin position="124"/>
        <end position="156"/>
    </location>
</feature>
<feature type="compositionally biased region" description="Low complexity" evidence="4">
    <location>
        <begin position="477"/>
        <end position="493"/>
    </location>
</feature>
<dbReference type="GO" id="GO:0085020">
    <property type="term" value="P:protein K6-linked ubiquitination"/>
    <property type="evidence" value="ECO:0007669"/>
    <property type="project" value="TreeGrafter"/>
</dbReference>
<evidence type="ECO:0000256" key="4">
    <source>
        <dbReference type="SAM" id="MobiDB-lite"/>
    </source>
</evidence>
<dbReference type="PROSITE" id="PS50297">
    <property type="entry name" value="ANK_REP_REGION"/>
    <property type="match status" value="2"/>
</dbReference>
<feature type="compositionally biased region" description="Basic and acidic residues" evidence="4">
    <location>
        <begin position="549"/>
        <end position="559"/>
    </location>
</feature>
<dbReference type="SUPFAM" id="SSF48403">
    <property type="entry name" value="Ankyrin repeat"/>
    <property type="match status" value="1"/>
</dbReference>
<dbReference type="GO" id="GO:0004842">
    <property type="term" value="F:ubiquitin-protein transferase activity"/>
    <property type="evidence" value="ECO:0007669"/>
    <property type="project" value="TreeGrafter"/>
</dbReference>
<feature type="compositionally biased region" description="Polar residues" evidence="4">
    <location>
        <begin position="573"/>
        <end position="583"/>
    </location>
</feature>
<proteinExistence type="predicted"/>
<feature type="compositionally biased region" description="Pro residues" evidence="4">
    <location>
        <begin position="306"/>
        <end position="317"/>
    </location>
</feature>
<evidence type="ECO:0000256" key="1">
    <source>
        <dbReference type="ARBA" id="ARBA00022737"/>
    </source>
</evidence>
<feature type="compositionally biased region" description="Low complexity" evidence="4">
    <location>
        <begin position="257"/>
        <end position="276"/>
    </location>
</feature>
<feature type="region of interest" description="Disordered" evidence="4">
    <location>
        <begin position="212"/>
        <end position="353"/>
    </location>
</feature>
<feature type="compositionally biased region" description="Basic residues" evidence="4">
    <location>
        <begin position="560"/>
        <end position="572"/>
    </location>
</feature>
<feature type="repeat" description="ANK" evidence="3">
    <location>
        <begin position="157"/>
        <end position="189"/>
    </location>
</feature>
<dbReference type="SMART" id="SM00248">
    <property type="entry name" value="ANK"/>
    <property type="match status" value="3"/>
</dbReference>
<dbReference type="InterPro" id="IPR002110">
    <property type="entry name" value="Ankyrin_rpt"/>
</dbReference>
<keyword evidence="2 3" id="KW-0040">ANK repeat</keyword>
<dbReference type="Proteomes" id="UP000703269">
    <property type="component" value="Unassembled WGS sequence"/>
</dbReference>
<feature type="region of interest" description="Disordered" evidence="4">
    <location>
        <begin position="370"/>
        <end position="399"/>
    </location>
</feature>
<protein>
    <submittedName>
        <fullName evidence="5">Ankyrin</fullName>
    </submittedName>
</protein>
<dbReference type="AlphaFoldDB" id="A0A9P3FVY7"/>
<accession>A0A9P3FVY7</accession>
<feature type="compositionally biased region" description="Polar residues" evidence="4">
    <location>
        <begin position="322"/>
        <end position="337"/>
    </location>
</feature>
<feature type="compositionally biased region" description="Low complexity" evidence="4">
    <location>
        <begin position="377"/>
        <end position="392"/>
    </location>
</feature>
<sequence length="583" mass="63319">MAEKDPTIRLRRAVKENNLFLVKRLAKRTDVRNPDPTHRRYTSLAWAAVLGHEETFEYLLSIGHDDREISRDSENNTILIILADSRPPVSGSASTDHEFYGATLRMARQYYDRYPETLDWANSDGKTAMHLAAMRGNEELVRMLCDFGADLDLADNEGNTPLHYASAWGHVLIVQALIERGCQFNVRNNDGSTPSDYAYSTSIRDVLQDTARSQVENNRRARKAAQAAARGTEWEGHAPPLAAARLSNGSIPRQTNGSIRMRSGSGTSRTTTTSDSGEYDNHSTPARTRYVPPAFSSLSPQRNGTPLPPPLNSPPYPSASSVGSNSILSVPSPTPAQHGNLAPAPGVAPGLSPIANRMRERDMEAMEKYKLRNRSGSAATASTDANDSAVSSGGKSRDDDVASLQSYMTVGSVAPRKLLRPSASAAQLRSSPQPLSSSSASTVSQHPELRSRSGTDPDVLHHHSSSASSITSPLVERTPASPATPTQTSARPPLVKASLSRDSTKDAEYAGPSSEFAKFPPPPAVERSHTPTLLSRRLPFLLSSHKHNEKGAEEKEKDKEKHHHHIFSHKRNSSANSVASRIT</sequence>
<feature type="region of interest" description="Disordered" evidence="4">
    <location>
        <begin position="422"/>
        <end position="583"/>
    </location>
</feature>
<name>A0A9P3FVY7_9APHY</name>
<reference evidence="5 6" key="1">
    <citation type="submission" date="2021-08" db="EMBL/GenBank/DDBJ databases">
        <title>Draft Genome Sequence of Phanerochaete sordida strain YK-624.</title>
        <authorList>
            <person name="Mori T."/>
            <person name="Dohra H."/>
            <person name="Suzuki T."/>
            <person name="Kawagishi H."/>
            <person name="Hirai H."/>
        </authorList>
    </citation>
    <scope>NUCLEOTIDE SEQUENCE [LARGE SCALE GENOMIC DNA]</scope>
    <source>
        <strain evidence="5 6">YK-624</strain>
    </source>
</reference>
<dbReference type="PROSITE" id="PS50088">
    <property type="entry name" value="ANK_REPEAT"/>
    <property type="match status" value="2"/>
</dbReference>
<keyword evidence="1" id="KW-0677">Repeat</keyword>
<dbReference type="Gene3D" id="1.25.40.20">
    <property type="entry name" value="Ankyrin repeat-containing domain"/>
    <property type="match status" value="2"/>
</dbReference>
<feature type="compositionally biased region" description="Basic and acidic residues" evidence="4">
    <location>
        <begin position="447"/>
        <end position="461"/>
    </location>
</feature>
<comment type="caution">
    <text evidence="5">The sequence shown here is derived from an EMBL/GenBank/DDBJ whole genome shotgun (WGS) entry which is preliminary data.</text>
</comment>
<dbReference type="Pfam" id="PF12796">
    <property type="entry name" value="Ank_2"/>
    <property type="match status" value="1"/>
</dbReference>
<dbReference type="EMBL" id="BPQB01000001">
    <property type="protein sequence ID" value="GJE84097.1"/>
    <property type="molecule type" value="Genomic_DNA"/>
</dbReference>
<gene>
    <name evidence="5" type="ORF">PsYK624_001720</name>
</gene>
<dbReference type="InterPro" id="IPR036770">
    <property type="entry name" value="Ankyrin_rpt-contain_sf"/>
</dbReference>
<dbReference type="PANTHER" id="PTHR24171:SF8">
    <property type="entry name" value="BRCA1-ASSOCIATED RING DOMAIN PROTEIN 1"/>
    <property type="match status" value="1"/>
</dbReference>
<keyword evidence="6" id="KW-1185">Reference proteome</keyword>
<feature type="compositionally biased region" description="Polar residues" evidence="4">
    <location>
        <begin position="247"/>
        <end position="256"/>
    </location>
</feature>
<feature type="compositionally biased region" description="Low complexity" evidence="4">
    <location>
        <begin position="426"/>
        <end position="441"/>
    </location>
</feature>
<evidence type="ECO:0000256" key="3">
    <source>
        <dbReference type="PROSITE-ProRule" id="PRU00023"/>
    </source>
</evidence>